<reference evidence="1" key="2">
    <citation type="submission" date="2020-09" db="EMBL/GenBank/DDBJ databases">
        <authorList>
            <person name="Sun Q."/>
            <person name="Zhou Y."/>
        </authorList>
    </citation>
    <scope>NUCLEOTIDE SEQUENCE</scope>
    <source>
        <strain evidence="1">CGMCC 1.15178</strain>
    </source>
</reference>
<organism evidence="1 2">
    <name type="scientific">Paenibacillus nasutitermitis</name>
    <dbReference type="NCBI Taxonomy" id="1652958"/>
    <lineage>
        <taxon>Bacteria</taxon>
        <taxon>Bacillati</taxon>
        <taxon>Bacillota</taxon>
        <taxon>Bacilli</taxon>
        <taxon>Bacillales</taxon>
        <taxon>Paenibacillaceae</taxon>
        <taxon>Paenibacillus</taxon>
    </lineage>
</organism>
<name>A0A917E1Q8_9BACL</name>
<comment type="caution">
    <text evidence="1">The sequence shown here is derived from an EMBL/GenBank/DDBJ whole genome shotgun (WGS) entry which is preliminary data.</text>
</comment>
<evidence type="ECO:0000313" key="2">
    <source>
        <dbReference type="Proteomes" id="UP000612456"/>
    </source>
</evidence>
<dbReference type="AlphaFoldDB" id="A0A917E1Q8"/>
<gene>
    <name evidence="1" type="ORF">GCM10010911_57170</name>
</gene>
<dbReference type="Pfam" id="PF20585">
    <property type="entry name" value="Pectate_lyase_5"/>
    <property type="match status" value="3"/>
</dbReference>
<reference evidence="1" key="1">
    <citation type="journal article" date="2014" name="Int. J. Syst. Evol. Microbiol.">
        <title>Complete genome sequence of Corynebacterium casei LMG S-19264T (=DSM 44701T), isolated from a smear-ripened cheese.</title>
        <authorList>
            <consortium name="US DOE Joint Genome Institute (JGI-PGF)"/>
            <person name="Walter F."/>
            <person name="Albersmeier A."/>
            <person name="Kalinowski J."/>
            <person name="Ruckert C."/>
        </authorList>
    </citation>
    <scope>NUCLEOTIDE SEQUENCE</scope>
    <source>
        <strain evidence="1">CGMCC 1.15178</strain>
    </source>
</reference>
<dbReference type="Proteomes" id="UP000612456">
    <property type="component" value="Unassembled WGS sequence"/>
</dbReference>
<dbReference type="EMBL" id="BMHP01000005">
    <property type="protein sequence ID" value="GGD91036.1"/>
    <property type="molecule type" value="Genomic_DNA"/>
</dbReference>
<evidence type="ECO:0000313" key="1">
    <source>
        <dbReference type="EMBL" id="GGD91036.1"/>
    </source>
</evidence>
<sequence>MAKKKHEDKRSSARSKVAKVMAVTMAVTPVVAVLPGVVSAAEANEASVSTLFELQTALGDSLVTTINLTADISGVAERLVVTRALTINGNGHTISYTDAINESPSGSKHGIAVEASGVTINDLHVAMTEAPGWQGVYALQVYNATGVTVNNYTGSGADAALLVNASEVNLTGVTTVTDNDFGGIEVARGVDGIADAQLTVTGTLVNGSEAADKPTIWIVDGQGSVTNSGATATVSTPAAEGKTYYYLAKTASAEDLTELQTALGDVRVTTINLTANIGSVAERLVVNRALTINGNGHTINFTDAINSSSPGSRHGIAVEASGVTINDLHVAMTAKLGWQGVYALQVYNSAGVTVNNFTGSGADAALLVNASKVNLTGVTTVTGNDYGGIEVAKGPDGINDAQLTVSGTLVNDSEAIDKPTIWIVGDEGSVTNTGATATVSTPAAEGKTYFYLAKTASAKNLTELQTALGDIQVTTINLTDDISGVAERLVVNRALTINGNGHTISYTDAINESPSGSKHGIAVEASGVTINDLKVAMTAKLGWQGVYALQVYNSAGVTVNNFTGSGADAALLVNASEVNLTGVTTVTGNDYGGIEVAKGPDGINNAQLTVTGTLVNGSEAADKPTIWVVNGQGTVTNTGLTPTTDKPAEGGKTYYYLVPAPGTSDDYSIDTPQVTVDGLSASVVAKINKQSVTDETVTVIFQLMNGNKPVQLIAIEENISDDEEVRAEFELPTTGNYTVKVFVWDDLQNQAAKAQPKEAAIASNEG</sequence>
<dbReference type="InterPro" id="IPR046776">
    <property type="entry name" value="Pectate_lyase_5"/>
</dbReference>
<proteinExistence type="predicted"/>
<protein>
    <submittedName>
        <fullName evidence="1">Uncharacterized protein</fullName>
    </submittedName>
</protein>
<accession>A0A917E1Q8</accession>
<dbReference type="RefSeq" id="WP_188997454.1">
    <property type="nucleotide sequence ID" value="NZ_BMHP01000005.1"/>
</dbReference>
<keyword evidence="2" id="KW-1185">Reference proteome</keyword>